<sequence>MKRYSIHYIFLFALSIAFFGCKVQNDYVAPEIETTNSFSTLDTDSLSVADTQWWNFFNDPVLTDLISESLENNLPLKNIIFGIKQSQLQLAITKAQLYPEINYGLTAETSKSSLSPDFQNTINAVGQVSYTLDVWGRIANQNEAALQAYLATEMAVFEVKATLVSQIAELYFTLRDIDNRIYVSEQMETSMEKYKAIIDARYDGGFISKVDVNQISISLKDVQVTMQALYRARKQVENAISTLLGSLPKSIPRGNKLEEQIFSSNLPAGVPADLLRRRPSILRSELLLKSQLAKLGATETFKYPNFQINFNLGAQLLNPSSIFGNLTGNMLGPLFNANRINNTIAIEEAQYKRAELDYRQAYLLAFQEIEDALIAIETYKKEFEIRKKQLKLAKEAYDLAWVRYNEGATSFIEFLNVQTTFFNVQLTASNSYKSQLQSVVKLYLALGGGWNQIN</sequence>
<proteinExistence type="predicted"/>
<dbReference type="Proteomes" id="UP001647509">
    <property type="component" value="Unassembled WGS sequence"/>
</dbReference>
<name>A0ACC5UC36_9FLAO</name>
<dbReference type="EMBL" id="JAHKPD010000023">
    <property type="protein sequence ID" value="MBU2951854.1"/>
    <property type="molecule type" value="Genomic_DNA"/>
</dbReference>
<gene>
    <name evidence="1" type="ORF">KO493_14230</name>
</gene>
<organism evidence="1 2">
    <name type="scientific">Pseudotamlana agarivorans</name>
    <dbReference type="NCBI Taxonomy" id="481183"/>
    <lineage>
        <taxon>Bacteria</taxon>
        <taxon>Pseudomonadati</taxon>
        <taxon>Bacteroidota</taxon>
        <taxon>Flavobacteriia</taxon>
        <taxon>Flavobacteriales</taxon>
        <taxon>Flavobacteriaceae</taxon>
        <taxon>Pseudotamlana</taxon>
    </lineage>
</organism>
<reference evidence="1" key="1">
    <citation type="submission" date="2021-05" db="EMBL/GenBank/DDBJ databases">
        <title>Draft genomes of bacteria isolated from model marine particles.</title>
        <authorList>
            <person name="Datta M.S."/>
            <person name="Schwartzman J.A."/>
            <person name="Enke T.N."/>
            <person name="Saavedra J."/>
            <person name="Cermak N."/>
            <person name="Cordero O.X."/>
        </authorList>
    </citation>
    <scope>NUCLEOTIDE SEQUENCE</scope>
    <source>
        <strain evidence="1">I2M19</strain>
    </source>
</reference>
<protein>
    <submittedName>
        <fullName evidence="1">Efflux transporter outer membrane subunit</fullName>
    </submittedName>
</protein>
<evidence type="ECO:0000313" key="2">
    <source>
        <dbReference type="Proteomes" id="UP001647509"/>
    </source>
</evidence>
<keyword evidence="2" id="KW-1185">Reference proteome</keyword>
<evidence type="ECO:0000313" key="1">
    <source>
        <dbReference type="EMBL" id="MBU2951854.1"/>
    </source>
</evidence>
<comment type="caution">
    <text evidence="1">The sequence shown here is derived from an EMBL/GenBank/DDBJ whole genome shotgun (WGS) entry which is preliminary data.</text>
</comment>
<accession>A0ACC5UC36</accession>